<evidence type="ECO:0000256" key="8">
    <source>
        <dbReference type="HAMAP-Rule" id="MF_03056"/>
    </source>
</evidence>
<evidence type="ECO:0000256" key="2">
    <source>
        <dbReference type="ARBA" id="ARBA00022574"/>
    </source>
</evidence>
<dbReference type="Pfam" id="PF00400">
    <property type="entry name" value="WD40"/>
    <property type="match status" value="2"/>
</dbReference>
<dbReference type="AlphaFoldDB" id="A0A8D9EST7"/>
<dbReference type="Gene3D" id="2.130.10.10">
    <property type="entry name" value="YVTN repeat-like/Quinoprotein amine dehydrogenase"/>
    <property type="match status" value="1"/>
</dbReference>
<accession>A0A8D9EST7</accession>
<evidence type="ECO:0000313" key="10">
    <source>
        <dbReference type="EMBL" id="CAG6764412.1"/>
    </source>
</evidence>
<comment type="similarity">
    <text evidence="8">Belongs to the WD repeat TRM82 family.</text>
</comment>
<comment type="pathway">
    <text evidence="8">tRNA modification; N(7)-methylguanine-tRNA biosynthesis.</text>
</comment>
<dbReference type="GO" id="GO:0106004">
    <property type="term" value="P:tRNA (guanine-N7)-methylation"/>
    <property type="evidence" value="ECO:0007669"/>
    <property type="project" value="UniProtKB-UniRule"/>
</dbReference>
<dbReference type="PANTHER" id="PTHR16288">
    <property type="entry name" value="WD40 REPEAT PROTEIN 4"/>
    <property type="match status" value="1"/>
</dbReference>
<evidence type="ECO:0000256" key="5">
    <source>
        <dbReference type="ARBA" id="ARBA00023242"/>
    </source>
</evidence>
<dbReference type="EMBL" id="HBUF01565689">
    <property type="protein sequence ID" value="CAG6764412.1"/>
    <property type="molecule type" value="Transcribed_RNA"/>
</dbReference>
<protein>
    <submittedName>
        <fullName evidence="10">tRNA (Guanine-N(7)-)-methyltransferase non-catalytic subunit wdr4</fullName>
    </submittedName>
</protein>
<evidence type="ECO:0000256" key="4">
    <source>
        <dbReference type="ARBA" id="ARBA00022737"/>
    </source>
</evidence>
<keyword evidence="2 8" id="KW-0853">WD repeat</keyword>
<dbReference type="SUPFAM" id="SSF50978">
    <property type="entry name" value="WD40 repeat-like"/>
    <property type="match status" value="1"/>
</dbReference>
<organism evidence="10">
    <name type="scientific">Cacopsylla melanoneura</name>
    <dbReference type="NCBI Taxonomy" id="428564"/>
    <lineage>
        <taxon>Eukaryota</taxon>
        <taxon>Metazoa</taxon>
        <taxon>Ecdysozoa</taxon>
        <taxon>Arthropoda</taxon>
        <taxon>Hexapoda</taxon>
        <taxon>Insecta</taxon>
        <taxon>Pterygota</taxon>
        <taxon>Neoptera</taxon>
        <taxon>Paraneoptera</taxon>
        <taxon>Hemiptera</taxon>
        <taxon>Sternorrhyncha</taxon>
        <taxon>Psylloidea</taxon>
        <taxon>Psyllidae</taxon>
        <taxon>Psyllinae</taxon>
        <taxon>Cacopsylla</taxon>
    </lineage>
</organism>
<reference evidence="10" key="1">
    <citation type="submission" date="2021-05" db="EMBL/GenBank/DDBJ databases">
        <authorList>
            <person name="Alioto T."/>
            <person name="Alioto T."/>
            <person name="Gomez Garrido J."/>
        </authorList>
    </citation>
    <scope>NUCLEOTIDE SEQUENCE</scope>
</reference>
<evidence type="ECO:0000256" key="7">
    <source>
        <dbReference type="ARBA" id="ARBA00093542"/>
    </source>
</evidence>
<comment type="function">
    <text evidence="8">Required for the formation of N(7)-methylguanine at position 46 (m7G46) in tRNA. In the complex, it is required to stabilize and induce conformational changes of the catalytic subunit.</text>
</comment>
<proteinExistence type="inferred from homology"/>
<comment type="subunit">
    <text evidence="7">Forms a heterodimer with the catalytic subunit Mettl1. Interacts with mei-P26 and weakly interacts with bgcn; required for the function or formation of the mei-P26-bgcn-bam-sxl complex. Interacts with nanos; may be involved in mei-P26-dependent derepression of the BMP signaling pathway. Interacts with Myc; the interaction may be mediated by mei-P26 and may be involved in the regulation of ribosome biogenesis.</text>
</comment>
<keyword evidence="3 8" id="KW-0819">tRNA processing</keyword>
<feature type="repeat" description="WD" evidence="9">
    <location>
        <begin position="187"/>
        <end position="229"/>
    </location>
</feature>
<keyword evidence="5 8" id="KW-0539">Nucleus</keyword>
<dbReference type="InterPro" id="IPR036322">
    <property type="entry name" value="WD40_repeat_dom_sf"/>
</dbReference>
<dbReference type="PANTHER" id="PTHR16288:SF0">
    <property type="entry name" value="TRNA (GUANINE-N(7)-)-METHYLTRANSFERASE NON-CATALYTIC SUBUNIT WDR4"/>
    <property type="match status" value="1"/>
</dbReference>
<dbReference type="GO" id="GO:0008168">
    <property type="term" value="F:methyltransferase activity"/>
    <property type="evidence" value="ECO:0007669"/>
    <property type="project" value="UniProtKB-KW"/>
</dbReference>
<dbReference type="InterPro" id="IPR015943">
    <property type="entry name" value="WD40/YVTN_repeat-like_dom_sf"/>
</dbReference>
<name>A0A8D9EST7_9HEMI</name>
<evidence type="ECO:0000256" key="9">
    <source>
        <dbReference type="PROSITE-ProRule" id="PRU00221"/>
    </source>
</evidence>
<evidence type="ECO:0000256" key="6">
    <source>
        <dbReference type="ARBA" id="ARBA00093337"/>
    </source>
</evidence>
<evidence type="ECO:0000256" key="3">
    <source>
        <dbReference type="ARBA" id="ARBA00022694"/>
    </source>
</evidence>
<dbReference type="EMBL" id="HBUF01378288">
    <property type="protein sequence ID" value="CAG6729255.1"/>
    <property type="molecule type" value="Transcribed_RNA"/>
</dbReference>
<dbReference type="GO" id="GO:0043527">
    <property type="term" value="C:tRNA methyltransferase complex"/>
    <property type="evidence" value="ECO:0007669"/>
    <property type="project" value="TreeGrafter"/>
</dbReference>
<dbReference type="HAMAP" id="MF_03056">
    <property type="entry name" value="TRM82"/>
    <property type="match status" value="1"/>
</dbReference>
<dbReference type="UniPathway" id="UPA00989"/>
<dbReference type="EMBL" id="HBUF01054899">
    <property type="protein sequence ID" value="CAG6623417.1"/>
    <property type="molecule type" value="Transcribed_RNA"/>
</dbReference>
<dbReference type="GO" id="GO:0005634">
    <property type="term" value="C:nucleus"/>
    <property type="evidence" value="ECO:0007669"/>
    <property type="project" value="UniProtKB-SubCell"/>
</dbReference>
<keyword evidence="4 8" id="KW-0677">Repeat</keyword>
<keyword evidence="10" id="KW-0489">Methyltransferase</keyword>
<sequence>MSKIVVQGNSVLISSETHFLHHSIGSETCKIVKLSDKHEEVKADEEGTVLPSKIISATNQEKDVKINFVCSALSSDNSFLAIQSPGKELLVYNVQTWEVIYKRQLGRGASKILFSPDSKNIVVGDKTGDVFLYKIYSDEKETSLLGHLSMVLDIVMTKDSKHLITCDRDEKIRVSNYPNCYNIENYCLGHEQFVTNVQFLPHNNELLISCSGDGTVRLWDYLKGTLQNMYNFHNTRDESITPSAETKNQLKCFTSVQLDDKTSLLCVSVFKSNTIHVLFVKDGSFAVANKLDLSFEPVHLQLSRCQESKEIHLWLICNNELQLYAWNTTEKAFSNATNPLFLKTVEIIKSNLKELIVESSEDNVIYVLQKRKMDEITDYYLRKQARIEEKNKNKKIK</sequence>
<dbReference type="GO" id="GO:0005829">
    <property type="term" value="C:cytosol"/>
    <property type="evidence" value="ECO:0007669"/>
    <property type="project" value="TreeGrafter"/>
</dbReference>
<comment type="function">
    <text evidence="6">Required for the Mettl1-dependent formation of N(7)-methylguanine at position 46 (m7G46) in tRNA. In the Mettl1-wuho methyltransferase complex, it is required to stabilize and induce conformational changes of the catalytic subunit. Required for binding of nanos mRNA and repression of translation by the mei-P26-bgcn-bam-sxl complex. May cooperate with mei-P26 and nanos to derepress the BMP signaling pathway. May cooperate with mei-P26 to suppress expression of a subset of microRNAs. May cooperate with mei-P26 to regulate bam expression levels in germline cells during gametogenesis. Required to promote mitosis to meiosis transition during gametogenesis. May regulate germline cell division in part by regulating ribosome biogenesis.</text>
</comment>
<dbReference type="PROSITE" id="PS50082">
    <property type="entry name" value="WD_REPEATS_2"/>
    <property type="match status" value="1"/>
</dbReference>
<comment type="subcellular location">
    <subcellularLocation>
        <location evidence="1 8">Nucleus</location>
    </subcellularLocation>
</comment>
<keyword evidence="10" id="KW-0808">Transferase</keyword>
<dbReference type="PROSITE" id="PS50294">
    <property type="entry name" value="WD_REPEATS_REGION"/>
    <property type="match status" value="1"/>
</dbReference>
<dbReference type="InterPro" id="IPR028884">
    <property type="entry name" value="Trm82"/>
</dbReference>
<dbReference type="EMBL" id="HBUF01378287">
    <property type="protein sequence ID" value="CAG6729254.1"/>
    <property type="molecule type" value="Transcribed_RNA"/>
</dbReference>
<dbReference type="SMART" id="SM00320">
    <property type="entry name" value="WD40"/>
    <property type="match status" value="3"/>
</dbReference>
<evidence type="ECO:0000256" key="1">
    <source>
        <dbReference type="ARBA" id="ARBA00004123"/>
    </source>
</evidence>
<dbReference type="InterPro" id="IPR001680">
    <property type="entry name" value="WD40_rpt"/>
</dbReference>